<reference evidence="3" key="1">
    <citation type="submission" date="2014-04" db="EMBL/GenBank/DDBJ databases">
        <title>Whole-Genome optical mapping and complete genome sequence of Sphingobacterium deserti sp. nov., a new spaces isolated from desert in the west of China.</title>
        <authorList>
            <person name="Teng C."/>
            <person name="Zhou Z."/>
            <person name="Li X."/>
            <person name="Chen M."/>
            <person name="Lin M."/>
            <person name="Wang L."/>
            <person name="Su S."/>
            <person name="Zhang C."/>
            <person name="Zhang W."/>
        </authorList>
    </citation>
    <scope>NUCLEOTIDE SEQUENCE [LARGE SCALE GENOMIC DNA]</scope>
    <source>
        <strain evidence="3">ACCC05744</strain>
    </source>
</reference>
<protein>
    <submittedName>
        <fullName evidence="2">Uncharacterized protein</fullName>
    </submittedName>
</protein>
<gene>
    <name evidence="2" type="ORF">DI53_3689</name>
</gene>
<dbReference type="RefSeq" id="WP_037503103.1">
    <property type="nucleotide sequence ID" value="NZ_JJMU01000066.1"/>
</dbReference>
<name>A0A0B8T591_9SPHI</name>
<reference evidence="2 3" key="2">
    <citation type="journal article" date="2015" name="PLoS ONE">
        <title>Whole-Genome Optical Mapping and Finished Genome Sequence of Sphingobacterium deserti sp. nov., a New Species Isolated from the Western Desert of China.</title>
        <authorList>
            <person name="Teng C."/>
            <person name="Zhou Z."/>
            <person name="Molnar I."/>
            <person name="Li X."/>
            <person name="Tang R."/>
            <person name="Chen M."/>
            <person name="Wang L."/>
            <person name="Su S."/>
            <person name="Zhang W."/>
            <person name="Lin M."/>
        </authorList>
    </citation>
    <scope>NUCLEOTIDE SEQUENCE [LARGE SCALE GENOMIC DNA]</scope>
    <source>
        <strain evidence="3">ACCC05744</strain>
    </source>
</reference>
<organism evidence="2 3">
    <name type="scientific">Sphingobacterium deserti</name>
    <dbReference type="NCBI Taxonomy" id="1229276"/>
    <lineage>
        <taxon>Bacteria</taxon>
        <taxon>Pseudomonadati</taxon>
        <taxon>Bacteroidota</taxon>
        <taxon>Sphingobacteriia</taxon>
        <taxon>Sphingobacteriales</taxon>
        <taxon>Sphingobacteriaceae</taxon>
        <taxon>Sphingobacterium</taxon>
    </lineage>
</organism>
<proteinExistence type="predicted"/>
<sequence>MRNIRSLADQIRDELKTKELPDKGITKKVIEEAEASRPRGTKKAKADPHEKQAAAFFQAIEDFKPEYSEKSMIRLDARTVNLLKRIKLAKNIDMNRFIVYSLHRYLEQHPWLAEHIQETIKNTEL</sequence>
<dbReference type="EMBL" id="JJMU01000066">
    <property type="protein sequence ID" value="KGE12649.1"/>
    <property type="molecule type" value="Genomic_DNA"/>
</dbReference>
<dbReference type="AlphaFoldDB" id="A0A0B8T591"/>
<comment type="caution">
    <text evidence="2">The sequence shown here is derived from an EMBL/GenBank/DDBJ whole genome shotgun (WGS) entry which is preliminary data.</text>
</comment>
<feature type="region of interest" description="Disordered" evidence="1">
    <location>
        <begin position="26"/>
        <end position="49"/>
    </location>
</feature>
<evidence type="ECO:0000256" key="1">
    <source>
        <dbReference type="SAM" id="MobiDB-lite"/>
    </source>
</evidence>
<dbReference type="STRING" id="1229276.DI53_3689"/>
<dbReference type="PATRIC" id="fig|1229276.3.peg.3814"/>
<accession>A0A0B8T591</accession>
<evidence type="ECO:0000313" key="3">
    <source>
        <dbReference type="Proteomes" id="UP000031802"/>
    </source>
</evidence>
<feature type="compositionally biased region" description="Basic and acidic residues" evidence="1">
    <location>
        <begin position="26"/>
        <end position="37"/>
    </location>
</feature>
<keyword evidence="3" id="KW-1185">Reference proteome</keyword>
<dbReference type="Proteomes" id="UP000031802">
    <property type="component" value="Unassembled WGS sequence"/>
</dbReference>
<evidence type="ECO:0000313" key="2">
    <source>
        <dbReference type="EMBL" id="KGE12649.1"/>
    </source>
</evidence>